<protein>
    <submittedName>
        <fullName evidence="2">Cobalamin biosynthesis protein</fullName>
    </submittedName>
</protein>
<dbReference type="InterPro" id="IPR052553">
    <property type="entry name" value="CbiG_hydrolase"/>
</dbReference>
<reference evidence="2 3" key="1">
    <citation type="submission" date="2019-12" db="EMBL/GenBank/DDBJ databases">
        <title>Nocardia sp. nov. ET3-3 isolated from soil.</title>
        <authorList>
            <person name="Kanchanasin P."/>
            <person name="Tanasupawat S."/>
            <person name="Yuki M."/>
            <person name="Kudo T."/>
        </authorList>
    </citation>
    <scope>NUCLEOTIDE SEQUENCE [LARGE SCALE GENOMIC DNA]</scope>
    <source>
        <strain evidence="2 3">ET3-3</strain>
    </source>
</reference>
<dbReference type="InterPro" id="IPR002750">
    <property type="entry name" value="CobE/GbiG_C"/>
</dbReference>
<evidence type="ECO:0000259" key="1">
    <source>
        <dbReference type="Pfam" id="PF01890"/>
    </source>
</evidence>
<accession>A0A7K1UQR5</accession>
<dbReference type="PANTHER" id="PTHR37477:SF1">
    <property type="entry name" value="COBALT-PRECORRIN-5A HYDROLASE"/>
    <property type="match status" value="1"/>
</dbReference>
<comment type="caution">
    <text evidence="2">The sequence shown here is derived from an EMBL/GenBank/DDBJ whole genome shotgun (WGS) entry which is preliminary data.</text>
</comment>
<dbReference type="GO" id="GO:0009236">
    <property type="term" value="P:cobalamin biosynthetic process"/>
    <property type="evidence" value="ECO:0007669"/>
    <property type="project" value="InterPro"/>
</dbReference>
<feature type="domain" description="CobE/GbiG C-terminal" evidence="1">
    <location>
        <begin position="6"/>
        <end position="118"/>
    </location>
</feature>
<dbReference type="AlphaFoldDB" id="A0A7K1UQR5"/>
<gene>
    <name evidence="2" type="ORF">GPX89_05465</name>
</gene>
<keyword evidence="3" id="KW-1185">Reference proteome</keyword>
<dbReference type="Pfam" id="PF01890">
    <property type="entry name" value="CbiG_C"/>
    <property type="match status" value="1"/>
</dbReference>
<dbReference type="RefSeq" id="WP_157355422.1">
    <property type="nucleotide sequence ID" value="NZ_WRPP01000001.1"/>
</dbReference>
<dbReference type="SUPFAM" id="SSF159664">
    <property type="entry name" value="CobE/GbiG C-terminal domain-like"/>
    <property type="match status" value="1"/>
</dbReference>
<dbReference type="Gene3D" id="3.30.420.180">
    <property type="entry name" value="CobE/GbiG C-terminal domain"/>
    <property type="match status" value="1"/>
</dbReference>
<organism evidence="2 3">
    <name type="scientific">Nocardia terrae</name>
    <dbReference type="NCBI Taxonomy" id="2675851"/>
    <lineage>
        <taxon>Bacteria</taxon>
        <taxon>Bacillati</taxon>
        <taxon>Actinomycetota</taxon>
        <taxon>Actinomycetes</taxon>
        <taxon>Mycobacteriales</taxon>
        <taxon>Nocardiaceae</taxon>
        <taxon>Nocardia</taxon>
    </lineage>
</organism>
<evidence type="ECO:0000313" key="2">
    <source>
        <dbReference type="EMBL" id="MVU76693.1"/>
    </source>
</evidence>
<dbReference type="EMBL" id="WRPP01000001">
    <property type="protein sequence ID" value="MVU76693.1"/>
    <property type="molecule type" value="Genomic_DNA"/>
</dbReference>
<evidence type="ECO:0000313" key="3">
    <source>
        <dbReference type="Proteomes" id="UP000466794"/>
    </source>
</evidence>
<proteinExistence type="predicted"/>
<dbReference type="Proteomes" id="UP000466794">
    <property type="component" value="Unassembled WGS sequence"/>
</dbReference>
<sequence>MPRPELAVGVGLRPGTSADDIVAAVREVVGGARIVRLATMERRASEPGFISAAEQLSAEIAAFSAEELEGATVPNPSGRVAAAIGTSSVAEAAAILASGGGELVVLKSIVSGIVVAAAAILMGEEF</sequence>
<dbReference type="PANTHER" id="PTHR37477">
    <property type="entry name" value="COBALT-PRECORRIN-5A HYDROLASE"/>
    <property type="match status" value="1"/>
</dbReference>
<name>A0A7K1UQR5_9NOCA</name>
<dbReference type="InterPro" id="IPR036518">
    <property type="entry name" value="CobE/GbiG_C_sf"/>
</dbReference>